<evidence type="ECO:0000313" key="4">
    <source>
        <dbReference type="EnsemblMetazoa" id="XP_038055609.1"/>
    </source>
</evidence>
<proteinExistence type="predicted"/>
<dbReference type="InterPro" id="IPR035234">
    <property type="entry name" value="IgGFc-bd_N"/>
</dbReference>
<dbReference type="PANTHER" id="PTHR46534:SF1">
    <property type="entry name" value="IGGFC-BINDING PROTEIN N-TERMINAL DOMAIN-CONTAINING PROTEIN"/>
    <property type="match status" value="1"/>
</dbReference>
<dbReference type="OrthoDB" id="6142386at2759"/>
<dbReference type="OMA" id="YVNIYAP"/>
<evidence type="ECO:0000259" key="3">
    <source>
        <dbReference type="Pfam" id="PF17517"/>
    </source>
</evidence>
<feature type="transmembrane region" description="Helical" evidence="2">
    <location>
        <begin position="525"/>
        <end position="549"/>
    </location>
</feature>
<dbReference type="PANTHER" id="PTHR46534">
    <property type="entry name" value="IGGFC_BINDING DOMAIN-CONTAINING PROTEIN"/>
    <property type="match status" value="1"/>
</dbReference>
<organism evidence="4 5">
    <name type="scientific">Patiria miniata</name>
    <name type="common">Bat star</name>
    <name type="synonym">Asterina miniata</name>
    <dbReference type="NCBI Taxonomy" id="46514"/>
    <lineage>
        <taxon>Eukaryota</taxon>
        <taxon>Metazoa</taxon>
        <taxon>Echinodermata</taxon>
        <taxon>Eleutherozoa</taxon>
        <taxon>Asterozoa</taxon>
        <taxon>Asteroidea</taxon>
        <taxon>Valvatacea</taxon>
        <taxon>Valvatida</taxon>
        <taxon>Asterinidae</taxon>
        <taxon>Patiria</taxon>
    </lineage>
</organism>
<accession>A0A913ZVS3</accession>
<keyword evidence="5" id="KW-1185">Reference proteome</keyword>
<evidence type="ECO:0000256" key="2">
    <source>
        <dbReference type="SAM" id="Phobius"/>
    </source>
</evidence>
<keyword evidence="2" id="KW-0812">Transmembrane</keyword>
<protein>
    <recommendedName>
        <fullName evidence="3">IgGFc-binding protein N-terminal domain-containing protein</fullName>
    </recommendedName>
</protein>
<dbReference type="EnsemblMetazoa" id="XM_038199681.1">
    <property type="protein sequence ID" value="XP_038055609.1"/>
    <property type="gene ID" value="LOC119727679"/>
</dbReference>
<feature type="compositionally biased region" description="Basic and acidic residues" evidence="1">
    <location>
        <begin position="612"/>
        <end position="621"/>
    </location>
</feature>
<feature type="compositionally biased region" description="Basic and acidic residues" evidence="1">
    <location>
        <begin position="573"/>
        <end position="594"/>
    </location>
</feature>
<keyword evidence="2" id="KW-0472">Membrane</keyword>
<feature type="region of interest" description="Disordered" evidence="1">
    <location>
        <begin position="570"/>
        <end position="634"/>
    </location>
</feature>
<dbReference type="RefSeq" id="XP_038055609.1">
    <property type="nucleotide sequence ID" value="XM_038199681.1"/>
</dbReference>
<dbReference type="AlphaFoldDB" id="A0A913ZVS3"/>
<feature type="domain" description="IgGFc-binding protein N-terminal" evidence="3">
    <location>
        <begin position="156"/>
        <end position="459"/>
    </location>
</feature>
<feature type="compositionally biased region" description="Low complexity" evidence="1">
    <location>
        <begin position="625"/>
        <end position="634"/>
    </location>
</feature>
<evidence type="ECO:0000313" key="5">
    <source>
        <dbReference type="Proteomes" id="UP000887568"/>
    </source>
</evidence>
<evidence type="ECO:0000256" key="1">
    <source>
        <dbReference type="SAM" id="MobiDB-lite"/>
    </source>
</evidence>
<dbReference type="Pfam" id="PF17517">
    <property type="entry name" value="IgGFc_binding"/>
    <property type="match status" value="1"/>
</dbReference>
<dbReference type="Proteomes" id="UP000887568">
    <property type="component" value="Unplaced"/>
</dbReference>
<keyword evidence="2" id="KW-1133">Transmembrane helix</keyword>
<sequence>MPLKYVSDLNSEFRTRRHTHWDTQTTMIPIIVQLVTLLMTGGNLVGNCMVEAQTNAGQKFVFAFAENYRPNADPTVLITNMSPLDHAIVSVTIKTPVHGLLQIVTLQGFGHTEQVPLPRDIVPVSPELDMVAVIIEANDTVSVYAINDAHDRSMDGFTVLPVSSLGTEYYVASYTPSLRSQIVIVAIDDETEVEIELSNTVMYKDRNVKGGDTILVDAQQHDAFLLSGRMDLTGTRIYARSNHPIAVLSGNRCAFLPIGVNSCDHLVEMLPPFSQWGRQFVVMPFIGRSTGIIYRVIGGRDGTEITVNSQRMRVNQEHYLEFELAVGQSDFVESHNHPVQVVQYTKGYDADGVSGDPAMSIVPPMEQSLNTVRFPTYNTTKDMQTVHNYVNIYAPCAEMYYGNLTMDGVVIRELVSAEQRIVRVDSSAYCGVGLYLTHGVHTIAPAAQGGESFIALAYGFADMNSFAWPVGLGTKEITCLYPGLDGTQLEYSCSRTLVVQRVPCNMSEVVDGEECKNVDCVPNEYVIYIAAGSAVVALILVKLLSHFVIQRTKPPKQLAFGQIGLKDQPPEIAIHDGSTRDDFLHGDSNRDLSETSKTLRPPSPPPQRRSSIRSERAERMRRSSRTPSPSQGSR</sequence>
<reference evidence="4" key="1">
    <citation type="submission" date="2022-11" db="UniProtKB">
        <authorList>
            <consortium name="EnsemblMetazoa"/>
        </authorList>
    </citation>
    <scope>IDENTIFICATION</scope>
</reference>
<dbReference type="GeneID" id="119727679"/>
<name>A0A913ZVS3_PATMI</name>